<dbReference type="Gene3D" id="2.80.10.50">
    <property type="match status" value="1"/>
</dbReference>
<dbReference type="InterPro" id="IPR035992">
    <property type="entry name" value="Ricin_B-like_lectins"/>
</dbReference>
<sequence length="342" mass="37426">MIHQDESVSRDRIRPESAQDAEEFSALLRSLKKNSGRTLRQLEEQAAIQGAVLPRSTVADMLRRGALPRPELLAVFVRACGDGQYLAEWLSVRERLAVGPHLDQAPAAPATEPDADPIPHGTERRRTWVITAVLTAVAAAVAAVAWWPRTGIDRGVTSTSVDTPVHPEVLPLPSAGSWVRIRPAKAPDLCLTEGREHTGRYDSAVAVLRPCAEPAGPRVFLQPDGTELATIKWESPINHVMGCLTVVETGFINDMLEPQDNCIAGKSGQLFHIEHVGDRHYRLRTPGSDLCIGLRENLTVVDTEALRQPCAPQPDQEFLIDLTSGDQPNRPAVRLPQLQHGK</sequence>
<dbReference type="EMBL" id="FNOK01000045">
    <property type="protein sequence ID" value="SDZ06943.1"/>
    <property type="molecule type" value="Genomic_DNA"/>
</dbReference>
<evidence type="ECO:0000313" key="3">
    <source>
        <dbReference type="EMBL" id="SDZ06943.1"/>
    </source>
</evidence>
<feature type="region of interest" description="Disordered" evidence="1">
    <location>
        <begin position="320"/>
        <end position="342"/>
    </location>
</feature>
<dbReference type="AlphaFoldDB" id="A0A1H3Q135"/>
<evidence type="ECO:0000256" key="2">
    <source>
        <dbReference type="SAM" id="Phobius"/>
    </source>
</evidence>
<evidence type="ECO:0008006" key="5">
    <source>
        <dbReference type="Google" id="ProtNLM"/>
    </source>
</evidence>
<feature type="region of interest" description="Disordered" evidence="1">
    <location>
        <begin position="1"/>
        <end position="20"/>
    </location>
</feature>
<reference evidence="4" key="1">
    <citation type="submission" date="2016-10" db="EMBL/GenBank/DDBJ databases">
        <authorList>
            <person name="Varghese N."/>
            <person name="Submissions S."/>
        </authorList>
    </citation>
    <scope>NUCLEOTIDE SEQUENCE [LARGE SCALE GENOMIC DNA]</scope>
    <source>
        <strain evidence="4">CGMCC 4.3530</strain>
    </source>
</reference>
<evidence type="ECO:0000313" key="4">
    <source>
        <dbReference type="Proteomes" id="UP000199529"/>
    </source>
</evidence>
<dbReference type="RefSeq" id="WP_143061187.1">
    <property type="nucleotide sequence ID" value="NZ_FNOK01000045.1"/>
</dbReference>
<keyword evidence="2" id="KW-1133">Transmembrane helix</keyword>
<protein>
    <recommendedName>
        <fullName evidence="5">XRE family transcriptional regulator</fullName>
    </recommendedName>
</protein>
<keyword evidence="2" id="KW-0472">Membrane</keyword>
<proteinExistence type="predicted"/>
<organism evidence="3 4">
    <name type="scientific">Saccharopolyspora shandongensis</name>
    <dbReference type="NCBI Taxonomy" id="418495"/>
    <lineage>
        <taxon>Bacteria</taxon>
        <taxon>Bacillati</taxon>
        <taxon>Actinomycetota</taxon>
        <taxon>Actinomycetes</taxon>
        <taxon>Pseudonocardiales</taxon>
        <taxon>Pseudonocardiaceae</taxon>
        <taxon>Saccharopolyspora</taxon>
    </lineage>
</organism>
<dbReference type="OrthoDB" id="3406160at2"/>
<dbReference type="SUPFAM" id="SSF50370">
    <property type="entry name" value="Ricin B-like lectins"/>
    <property type="match status" value="1"/>
</dbReference>
<feature type="compositionally biased region" description="Basic and acidic residues" evidence="1">
    <location>
        <begin position="1"/>
        <end position="17"/>
    </location>
</feature>
<dbReference type="CDD" id="cd00161">
    <property type="entry name" value="beta-trefoil_Ricin-like"/>
    <property type="match status" value="1"/>
</dbReference>
<gene>
    <name evidence="3" type="ORF">SAMN05216215_10456</name>
</gene>
<dbReference type="STRING" id="418495.SAMN05216215_10456"/>
<name>A0A1H3Q135_9PSEU</name>
<accession>A0A1H3Q135</accession>
<keyword evidence="2" id="KW-0812">Transmembrane</keyword>
<evidence type="ECO:0000256" key="1">
    <source>
        <dbReference type="SAM" id="MobiDB-lite"/>
    </source>
</evidence>
<feature type="transmembrane region" description="Helical" evidence="2">
    <location>
        <begin position="128"/>
        <end position="147"/>
    </location>
</feature>
<dbReference type="Proteomes" id="UP000199529">
    <property type="component" value="Unassembled WGS sequence"/>
</dbReference>
<keyword evidence="4" id="KW-1185">Reference proteome</keyword>